<gene>
    <name evidence="1" type="ORF">KIW84_071188</name>
</gene>
<reference evidence="1 2" key="1">
    <citation type="journal article" date="2022" name="Nat. Genet.">
        <title>Improved pea reference genome and pan-genome highlight genomic features and evolutionary characteristics.</title>
        <authorList>
            <person name="Yang T."/>
            <person name="Liu R."/>
            <person name="Luo Y."/>
            <person name="Hu S."/>
            <person name="Wang D."/>
            <person name="Wang C."/>
            <person name="Pandey M.K."/>
            <person name="Ge S."/>
            <person name="Xu Q."/>
            <person name="Li N."/>
            <person name="Li G."/>
            <person name="Huang Y."/>
            <person name="Saxena R.K."/>
            <person name="Ji Y."/>
            <person name="Li M."/>
            <person name="Yan X."/>
            <person name="He Y."/>
            <person name="Liu Y."/>
            <person name="Wang X."/>
            <person name="Xiang C."/>
            <person name="Varshney R.K."/>
            <person name="Ding H."/>
            <person name="Gao S."/>
            <person name="Zong X."/>
        </authorList>
    </citation>
    <scope>NUCLEOTIDE SEQUENCE [LARGE SCALE GENOMIC DNA]</scope>
    <source>
        <strain evidence="1 2">cv. Zhongwan 6</strain>
    </source>
</reference>
<accession>A0A9D4VJU7</accession>
<dbReference type="Gramene" id="Psat07G0118800-T1">
    <property type="protein sequence ID" value="KAI5384076.1"/>
    <property type="gene ID" value="KIW84_071188"/>
</dbReference>
<dbReference type="AlphaFoldDB" id="A0A9D4VJU7"/>
<dbReference type="EMBL" id="JAMSHJ010000007">
    <property type="protein sequence ID" value="KAI5384076.1"/>
    <property type="molecule type" value="Genomic_DNA"/>
</dbReference>
<organism evidence="1 2">
    <name type="scientific">Pisum sativum</name>
    <name type="common">Garden pea</name>
    <name type="synonym">Lathyrus oleraceus</name>
    <dbReference type="NCBI Taxonomy" id="3888"/>
    <lineage>
        <taxon>Eukaryota</taxon>
        <taxon>Viridiplantae</taxon>
        <taxon>Streptophyta</taxon>
        <taxon>Embryophyta</taxon>
        <taxon>Tracheophyta</taxon>
        <taxon>Spermatophyta</taxon>
        <taxon>Magnoliopsida</taxon>
        <taxon>eudicotyledons</taxon>
        <taxon>Gunneridae</taxon>
        <taxon>Pentapetalae</taxon>
        <taxon>rosids</taxon>
        <taxon>fabids</taxon>
        <taxon>Fabales</taxon>
        <taxon>Fabaceae</taxon>
        <taxon>Papilionoideae</taxon>
        <taxon>50 kb inversion clade</taxon>
        <taxon>NPAAA clade</taxon>
        <taxon>Hologalegina</taxon>
        <taxon>IRL clade</taxon>
        <taxon>Fabeae</taxon>
        <taxon>Lathyrus</taxon>
    </lineage>
</organism>
<proteinExistence type="predicted"/>
<keyword evidence="2" id="KW-1185">Reference proteome</keyword>
<evidence type="ECO:0000313" key="1">
    <source>
        <dbReference type="EMBL" id="KAI5384076.1"/>
    </source>
</evidence>
<name>A0A9D4VJU7_PEA</name>
<protein>
    <recommendedName>
        <fullName evidence="3">Cellular nucleic acid-binding protein</fullName>
    </recommendedName>
</protein>
<dbReference type="Proteomes" id="UP001058974">
    <property type="component" value="Chromosome 7"/>
</dbReference>
<sequence length="173" mass="19383">MNELCVKFGLWKVELDRSRSRESHCRSGNSGFWSYAYGTRQYAYDVAGTRMDEALRVWVISMHIVAFTVVANSHGEELVLCNPISTYCLACWVFRIEMAGRGRDDAAIAEALGMLAGVLGGNPNVMGMGVARQQSEFQKNNPPMFKGAYDPDGAQKWLKEIERIFRVTECADN</sequence>
<comment type="caution">
    <text evidence="1">The sequence shown here is derived from an EMBL/GenBank/DDBJ whole genome shotgun (WGS) entry which is preliminary data.</text>
</comment>
<evidence type="ECO:0008006" key="3">
    <source>
        <dbReference type="Google" id="ProtNLM"/>
    </source>
</evidence>
<evidence type="ECO:0000313" key="2">
    <source>
        <dbReference type="Proteomes" id="UP001058974"/>
    </source>
</evidence>